<evidence type="ECO:0000313" key="2">
    <source>
        <dbReference type="EMBL" id="SMC19634.1"/>
    </source>
</evidence>
<dbReference type="STRING" id="1121291.SAMN02745134_00888"/>
<dbReference type="AlphaFoldDB" id="A0A1W1X746"/>
<feature type="compositionally biased region" description="Basic and acidic residues" evidence="1">
    <location>
        <begin position="147"/>
        <end position="160"/>
    </location>
</feature>
<evidence type="ECO:0000256" key="1">
    <source>
        <dbReference type="SAM" id="MobiDB-lite"/>
    </source>
</evidence>
<keyword evidence="3" id="KW-1185">Reference proteome</keyword>
<dbReference type="EMBL" id="FWXH01000002">
    <property type="protein sequence ID" value="SMC19634.1"/>
    <property type="molecule type" value="Genomic_DNA"/>
</dbReference>
<name>A0A1W1X746_9CLOT</name>
<evidence type="ECO:0000313" key="3">
    <source>
        <dbReference type="Proteomes" id="UP000192468"/>
    </source>
</evidence>
<gene>
    <name evidence="2" type="ORF">SAMN02745134_00888</name>
</gene>
<sequence length="204" mass="24365">MLSINKEISYVTELQDFDHNTIIDSKVKPINIFTKELEDEKIAAYGEYDILIFYSRISKKKNKYEVKSIRKTFLEVFSQSEFFQDNDYKKHIEETRFQPTCKFNLKNKHHNSSYYEIEVSGNIQFNYEIDENENVKDEDENEDENAKEENDNIELEKNNQDEISSTKAEHESEVLQFHENEGYSIEQLMHMDFDALKNISKKNK</sequence>
<proteinExistence type="predicted"/>
<organism evidence="2 3">
    <name type="scientific">Clostridium acidisoli DSM 12555</name>
    <dbReference type="NCBI Taxonomy" id="1121291"/>
    <lineage>
        <taxon>Bacteria</taxon>
        <taxon>Bacillati</taxon>
        <taxon>Bacillota</taxon>
        <taxon>Clostridia</taxon>
        <taxon>Eubacteriales</taxon>
        <taxon>Clostridiaceae</taxon>
        <taxon>Clostridium</taxon>
    </lineage>
</organism>
<dbReference type="RefSeq" id="WP_084114097.1">
    <property type="nucleotide sequence ID" value="NZ_FWXH01000002.1"/>
</dbReference>
<dbReference type="OrthoDB" id="9873323at2"/>
<feature type="region of interest" description="Disordered" evidence="1">
    <location>
        <begin position="133"/>
        <end position="172"/>
    </location>
</feature>
<dbReference type="Proteomes" id="UP000192468">
    <property type="component" value="Unassembled WGS sequence"/>
</dbReference>
<reference evidence="2 3" key="1">
    <citation type="submission" date="2017-04" db="EMBL/GenBank/DDBJ databases">
        <authorList>
            <person name="Afonso C.L."/>
            <person name="Miller P.J."/>
            <person name="Scott M.A."/>
            <person name="Spackman E."/>
            <person name="Goraichik I."/>
            <person name="Dimitrov K.M."/>
            <person name="Suarez D.L."/>
            <person name="Swayne D.E."/>
        </authorList>
    </citation>
    <scope>NUCLEOTIDE SEQUENCE [LARGE SCALE GENOMIC DNA]</scope>
    <source>
        <strain evidence="2 3">DSM 12555</strain>
    </source>
</reference>
<protein>
    <submittedName>
        <fullName evidence="2">Uncharacterized protein</fullName>
    </submittedName>
</protein>
<accession>A0A1W1X746</accession>
<feature type="compositionally biased region" description="Acidic residues" evidence="1">
    <location>
        <begin position="133"/>
        <end position="146"/>
    </location>
</feature>